<dbReference type="PANTHER" id="PTHR43272:SF32">
    <property type="entry name" value="AMP-DEPENDENT SYNTHETASE_LIGASE DOMAIN-CONTAINING PROTEIN"/>
    <property type="match status" value="1"/>
</dbReference>
<evidence type="ECO:0000256" key="5">
    <source>
        <dbReference type="ARBA" id="ARBA00024484"/>
    </source>
</evidence>
<comment type="catalytic activity">
    <reaction evidence="5">
        <text>a long-chain fatty acid + ATP + CoA = a long-chain fatty acyl-CoA + AMP + diphosphate</text>
        <dbReference type="Rhea" id="RHEA:15421"/>
        <dbReference type="ChEBI" id="CHEBI:30616"/>
        <dbReference type="ChEBI" id="CHEBI:33019"/>
        <dbReference type="ChEBI" id="CHEBI:57287"/>
        <dbReference type="ChEBI" id="CHEBI:57560"/>
        <dbReference type="ChEBI" id="CHEBI:83139"/>
        <dbReference type="ChEBI" id="CHEBI:456215"/>
        <dbReference type="EC" id="6.2.1.3"/>
    </reaction>
    <physiologicalReaction direction="left-to-right" evidence="5">
        <dbReference type="Rhea" id="RHEA:15422"/>
    </physiologicalReaction>
</comment>
<dbReference type="InterPro" id="IPR020845">
    <property type="entry name" value="AMP-binding_CS"/>
</dbReference>
<dbReference type="InterPro" id="IPR045851">
    <property type="entry name" value="AMP-bd_C_sf"/>
</dbReference>
<dbReference type="Pfam" id="PF23562">
    <property type="entry name" value="AMP-binding_C_3"/>
    <property type="match status" value="1"/>
</dbReference>
<keyword evidence="2" id="KW-0436">Ligase</keyword>
<evidence type="ECO:0000256" key="2">
    <source>
        <dbReference type="ARBA" id="ARBA00022598"/>
    </source>
</evidence>
<keyword evidence="3" id="KW-0276">Fatty acid metabolism</keyword>
<comment type="similarity">
    <text evidence="1">Belongs to the ATP-dependent AMP-binding enzyme family.</text>
</comment>
<dbReference type="InterPro" id="IPR042099">
    <property type="entry name" value="ANL_N_sf"/>
</dbReference>
<organism evidence="8 9">
    <name type="scientific">Rhodococcus globerulus</name>
    <dbReference type="NCBI Taxonomy" id="33008"/>
    <lineage>
        <taxon>Bacteria</taxon>
        <taxon>Bacillati</taxon>
        <taxon>Actinomycetota</taxon>
        <taxon>Actinomycetes</taxon>
        <taxon>Mycobacteriales</taxon>
        <taxon>Nocardiaceae</taxon>
        <taxon>Rhodococcus</taxon>
    </lineage>
</organism>
<evidence type="ECO:0000313" key="8">
    <source>
        <dbReference type="EMBL" id="MDV6270934.1"/>
    </source>
</evidence>
<gene>
    <name evidence="8" type="ORF">R3Q16_30350</name>
</gene>
<dbReference type="PROSITE" id="PS00455">
    <property type="entry name" value="AMP_BINDING"/>
    <property type="match status" value="1"/>
</dbReference>
<feature type="domain" description="AMP-dependent synthetase/ligase" evidence="7">
    <location>
        <begin position="9"/>
        <end position="369"/>
    </location>
</feature>
<dbReference type="Gene3D" id="3.30.300.30">
    <property type="match status" value="1"/>
</dbReference>
<comment type="caution">
    <text evidence="8">The sequence shown here is derived from an EMBL/GenBank/DDBJ whole genome shotgun (WGS) entry which is preliminary data.</text>
</comment>
<accession>A0ABU4C3D6</accession>
<proteinExistence type="inferred from homology"/>
<evidence type="ECO:0000256" key="1">
    <source>
        <dbReference type="ARBA" id="ARBA00006432"/>
    </source>
</evidence>
<evidence type="ECO:0000259" key="7">
    <source>
        <dbReference type="Pfam" id="PF00501"/>
    </source>
</evidence>
<evidence type="ECO:0000313" key="9">
    <source>
        <dbReference type="Proteomes" id="UP001185927"/>
    </source>
</evidence>
<evidence type="ECO:0000256" key="3">
    <source>
        <dbReference type="ARBA" id="ARBA00022832"/>
    </source>
</evidence>
<name>A0ABU4C3D6_RHOGO</name>
<protein>
    <recommendedName>
        <fullName evidence="6">Acyl-CoA synthetase</fullName>
    </recommendedName>
</protein>
<dbReference type="SUPFAM" id="SSF56801">
    <property type="entry name" value="Acetyl-CoA synthetase-like"/>
    <property type="match status" value="1"/>
</dbReference>
<keyword evidence="9" id="KW-1185">Reference proteome</keyword>
<dbReference type="EMBL" id="JAWLKB010000027">
    <property type="protein sequence ID" value="MDV6270934.1"/>
    <property type="molecule type" value="Genomic_DNA"/>
</dbReference>
<dbReference type="RefSeq" id="WP_317545372.1">
    <property type="nucleotide sequence ID" value="NZ_JAWLKB010000027.1"/>
</dbReference>
<dbReference type="InterPro" id="IPR000873">
    <property type="entry name" value="AMP-dep_synth/lig_dom"/>
</dbReference>
<sequence>MSTIPELLHRNAEQYGDMPALSHNGQVLTWSEARTRIAQIALGLSKLGVRKGDRVAIMMSSRPEHWLTDQALVHLGALPATVYGTMPSSQIAYVANHSGAKVAVLEGAGEVDRWLPVLDQLPALERVVVLDPEACVADNDRFVKWSDVVTDETDLDTFETGWREITEDDPVTLIYTSGTTGIPKGVLLTHRNVIANAEAWDAGAPIPQHFRSVCYLPLAHIAERMISVYMAIHKAGYVTFCPDPSQLVGVLLQTRPTSVFGVPRIWEKLAAALRARPDSSLVDVGLDQVTWACSAAAPLQVDVQEYFREQGIAIIEAWGMTETTGVATSTSETDFRFGSVGTPILGTEIKLLDDGELLVRGPIVASGYLQDDGTVLPVTDDEGWMHSGDIGRIDEDGHLYIIDRKKDLIITSGGKNIAPAALEALLTKHPLVGQSLAYGDRRPYVVALIVLDLDATTAWAASRGIVVAAPSELASHPDVVAEIDRAVEIANQDLARVEQIKRYRVLPTEWTPEGGEMTASLKIMRRAVHEKYGDLFDALYA</sequence>
<dbReference type="Pfam" id="PF00501">
    <property type="entry name" value="AMP-binding"/>
    <property type="match status" value="1"/>
</dbReference>
<dbReference type="Gene3D" id="3.40.50.12780">
    <property type="entry name" value="N-terminal domain of ligase-like"/>
    <property type="match status" value="1"/>
</dbReference>
<dbReference type="Proteomes" id="UP001185927">
    <property type="component" value="Unassembled WGS sequence"/>
</dbReference>
<keyword evidence="4" id="KW-0443">Lipid metabolism</keyword>
<dbReference type="CDD" id="cd05907">
    <property type="entry name" value="VL_LC_FACS_like"/>
    <property type="match status" value="1"/>
</dbReference>
<evidence type="ECO:0000256" key="6">
    <source>
        <dbReference type="ARBA" id="ARBA00032875"/>
    </source>
</evidence>
<reference evidence="8 9" key="1">
    <citation type="submission" date="2023-10" db="EMBL/GenBank/DDBJ databases">
        <title>Development of a sustainable strategy for remediation of hydrocarbon-contaminated territories based on the waste exchange concept.</title>
        <authorList>
            <person name="Krivoruchko A."/>
        </authorList>
    </citation>
    <scope>NUCLEOTIDE SEQUENCE [LARGE SCALE GENOMIC DNA]</scope>
    <source>
        <strain evidence="8 9">IEGM 1203</strain>
    </source>
</reference>
<evidence type="ECO:0000256" key="4">
    <source>
        <dbReference type="ARBA" id="ARBA00023098"/>
    </source>
</evidence>
<dbReference type="PANTHER" id="PTHR43272">
    <property type="entry name" value="LONG-CHAIN-FATTY-ACID--COA LIGASE"/>
    <property type="match status" value="1"/>
</dbReference>